<dbReference type="Proteomes" id="UP000033026">
    <property type="component" value="Genome"/>
</dbReference>
<keyword evidence="2" id="KW-1185">Reference proteome</keyword>
<sequence length="94" mass="10497">MRLNKETAVAMRSAIESRAAHNVGGIADVARAYKEKGLTFRRFMWDCFHAVGFNETTKIITENNTVTVIGGHITDVNDSHIETMLRVALKDVAY</sequence>
<accession>A0A0E3M3L9</accession>
<dbReference type="GeneID" id="26648232"/>
<evidence type="ECO:0000313" key="2">
    <source>
        <dbReference type="Proteomes" id="UP000033026"/>
    </source>
</evidence>
<proteinExistence type="predicted"/>
<protein>
    <submittedName>
        <fullName evidence="1">Uncharacterized protein</fullName>
    </submittedName>
</protein>
<evidence type="ECO:0000313" key="1">
    <source>
        <dbReference type="EMBL" id="AKA62121.1"/>
    </source>
</evidence>
<gene>
    <name evidence="1" type="ORF">RU52_00003</name>
</gene>
<dbReference type="OrthoDB" id="39637at10239"/>
<dbReference type="RefSeq" id="YP_009205654.1">
    <property type="nucleotide sequence ID" value="NC_028880.1"/>
</dbReference>
<reference evidence="1 2" key="1">
    <citation type="submission" date="2014-12" db="EMBL/GenBank/DDBJ databases">
        <title>Complete Genome of Citrobacter freundii phage phiCFP-1.</title>
        <authorList>
            <person name="Zhao X."/>
        </authorList>
    </citation>
    <scope>NUCLEOTIDE SEQUENCE [LARGE SCALE GENOMIC DNA]</scope>
</reference>
<dbReference type="KEGG" id="vg:26648232"/>
<dbReference type="EMBL" id="KP313531">
    <property type="protein sequence ID" value="AKA62121.1"/>
    <property type="molecule type" value="Genomic_DNA"/>
</dbReference>
<organism evidence="1 2">
    <name type="scientific">Citrobacter phage phiCFP-1</name>
    <dbReference type="NCBI Taxonomy" id="1610508"/>
    <lineage>
        <taxon>Viruses</taxon>
        <taxon>Duplodnaviria</taxon>
        <taxon>Heunggongvirae</taxon>
        <taxon>Uroviricota</taxon>
        <taxon>Caudoviricetes</taxon>
        <taxon>Autographivirales</taxon>
        <taxon>Autotranscriptaviridae</taxon>
        <taxon>Studiervirinae</taxon>
        <taxon>Teetrevirus</taxon>
        <taxon>Teetrevirus CFP1</taxon>
    </lineage>
</organism>
<name>A0A0E3M3L9_9CAUD</name>